<feature type="transmembrane region" description="Helical" evidence="1">
    <location>
        <begin position="29"/>
        <end position="48"/>
    </location>
</feature>
<organism evidence="2">
    <name type="scientific">hydrothermal vent metagenome</name>
    <dbReference type="NCBI Taxonomy" id="652676"/>
    <lineage>
        <taxon>unclassified sequences</taxon>
        <taxon>metagenomes</taxon>
        <taxon>ecological metagenomes</taxon>
    </lineage>
</organism>
<reference evidence="2" key="1">
    <citation type="submission" date="2018-06" db="EMBL/GenBank/DDBJ databases">
        <authorList>
            <person name="Zhirakovskaya E."/>
        </authorList>
    </citation>
    <scope>NUCLEOTIDE SEQUENCE</scope>
</reference>
<name>A0A3B1CB90_9ZZZZ</name>
<protein>
    <submittedName>
        <fullName evidence="2">Uncharacterized protein</fullName>
    </submittedName>
</protein>
<proteinExistence type="predicted"/>
<dbReference type="EMBL" id="UOGB01000223">
    <property type="protein sequence ID" value="VAX21933.1"/>
    <property type="molecule type" value="Genomic_DNA"/>
</dbReference>
<keyword evidence="1" id="KW-0812">Transmembrane</keyword>
<keyword evidence="1" id="KW-0472">Membrane</keyword>
<accession>A0A3B1CB90</accession>
<dbReference type="AlphaFoldDB" id="A0A3B1CB90"/>
<keyword evidence="1" id="KW-1133">Transmembrane helix</keyword>
<evidence type="ECO:0000256" key="1">
    <source>
        <dbReference type="SAM" id="Phobius"/>
    </source>
</evidence>
<gene>
    <name evidence="2" type="ORF">MNBD_NITROSPINAE03-54</name>
</gene>
<evidence type="ECO:0000313" key="2">
    <source>
        <dbReference type="EMBL" id="VAX21933.1"/>
    </source>
</evidence>
<sequence>MAVDIHNNACKKRDLKLAASAATRGRKMYKFWFVLMLARFAGGVNMPVMRIMR</sequence>